<evidence type="ECO:0000313" key="10">
    <source>
        <dbReference type="Proteomes" id="UP000254337"/>
    </source>
</evidence>
<keyword evidence="3 7" id="KW-0862">Zinc</keyword>
<dbReference type="Pfam" id="PF01475">
    <property type="entry name" value="FUR"/>
    <property type="match status" value="1"/>
</dbReference>
<keyword evidence="6" id="KW-0804">Transcription</keyword>
<dbReference type="Proteomes" id="UP000254337">
    <property type="component" value="Chromosome"/>
</dbReference>
<keyword evidence="7" id="KW-0479">Metal-binding</keyword>
<protein>
    <submittedName>
        <fullName evidence="9">Transcriptional repressor</fullName>
    </submittedName>
</protein>
<feature type="binding site" evidence="8">
    <location>
        <position position="93"/>
    </location>
    <ligand>
        <name>Fe cation</name>
        <dbReference type="ChEBI" id="CHEBI:24875"/>
    </ligand>
</feature>
<dbReference type="GO" id="GO:1900376">
    <property type="term" value="P:regulation of secondary metabolite biosynthetic process"/>
    <property type="evidence" value="ECO:0007669"/>
    <property type="project" value="TreeGrafter"/>
</dbReference>
<dbReference type="GO" id="GO:0003700">
    <property type="term" value="F:DNA-binding transcription factor activity"/>
    <property type="evidence" value="ECO:0007669"/>
    <property type="project" value="InterPro"/>
</dbReference>
<comment type="cofactor">
    <cofactor evidence="8">
        <name>Mn(2+)</name>
        <dbReference type="ChEBI" id="CHEBI:29035"/>
    </cofactor>
    <cofactor evidence="8">
        <name>Fe(2+)</name>
        <dbReference type="ChEBI" id="CHEBI:29033"/>
    </cofactor>
    <text evidence="8">Binds 1 Mn(2+) or Fe(2+) ion per subunit.</text>
</comment>
<comment type="similarity">
    <text evidence="1">Belongs to the Fur family.</text>
</comment>
<evidence type="ECO:0000256" key="5">
    <source>
        <dbReference type="ARBA" id="ARBA00023125"/>
    </source>
</evidence>
<dbReference type="InterPro" id="IPR036388">
    <property type="entry name" value="WH-like_DNA-bd_sf"/>
</dbReference>
<dbReference type="OrthoDB" id="8659436at2"/>
<evidence type="ECO:0000256" key="1">
    <source>
        <dbReference type="ARBA" id="ARBA00007957"/>
    </source>
</evidence>
<evidence type="ECO:0000256" key="8">
    <source>
        <dbReference type="PIRSR" id="PIRSR602481-2"/>
    </source>
</evidence>
<keyword evidence="4" id="KW-0805">Transcription regulation</keyword>
<dbReference type="GO" id="GO:0000976">
    <property type="term" value="F:transcription cis-regulatory region binding"/>
    <property type="evidence" value="ECO:0007669"/>
    <property type="project" value="TreeGrafter"/>
</dbReference>
<dbReference type="Gene3D" id="1.10.10.10">
    <property type="entry name" value="Winged helix-like DNA-binding domain superfamily/Winged helix DNA-binding domain"/>
    <property type="match status" value="1"/>
</dbReference>
<dbReference type="PANTHER" id="PTHR33202:SF7">
    <property type="entry name" value="FERRIC UPTAKE REGULATION PROTEIN"/>
    <property type="match status" value="1"/>
</dbReference>
<dbReference type="InterPro" id="IPR002481">
    <property type="entry name" value="FUR"/>
</dbReference>
<accession>A0A346AYD3</accession>
<proteinExistence type="inferred from homology"/>
<dbReference type="Gene3D" id="3.30.1490.190">
    <property type="match status" value="1"/>
</dbReference>
<reference evidence="9 10" key="1">
    <citation type="submission" date="2018-05" db="EMBL/GenBank/DDBJ databases">
        <title>Complete genome sequence of Megasphaera sp. AJH120T, isolated from the ceca of a chicken.</title>
        <authorList>
            <person name="Maki J."/>
            <person name="Looft T."/>
        </authorList>
    </citation>
    <scope>NUCLEOTIDE SEQUENCE [LARGE SCALE GENOMIC DNA]</scope>
    <source>
        <strain evidence="9 10">AJH120</strain>
    </source>
</reference>
<dbReference type="GO" id="GO:0045892">
    <property type="term" value="P:negative regulation of DNA-templated transcription"/>
    <property type="evidence" value="ECO:0007669"/>
    <property type="project" value="TreeGrafter"/>
</dbReference>
<sequence length="160" mass="18472">MDDIIHNEAREECLHRCGLKSTRTRKLVLDALYRHGGVLTAEDIYQELIGQGQGINFSTVYRILEMFTAKELTEKHYLPDSRKYGFSLRAMGHRHRLICLKCRRIVEIDHCPLAGFEAELAEKTQFDIVGHNLEWYGYCPECRGLAPCGEDKTIKTVKEE</sequence>
<feature type="binding site" evidence="8">
    <location>
        <position position="131"/>
    </location>
    <ligand>
        <name>Fe cation</name>
        <dbReference type="ChEBI" id="CHEBI:24875"/>
    </ligand>
</feature>
<dbReference type="KEGG" id="meg:DKB62_04455"/>
<evidence type="ECO:0000256" key="6">
    <source>
        <dbReference type="ARBA" id="ARBA00023163"/>
    </source>
</evidence>
<keyword evidence="8" id="KW-0408">Iron</keyword>
<dbReference type="InterPro" id="IPR036390">
    <property type="entry name" value="WH_DNA-bd_sf"/>
</dbReference>
<feature type="binding site" evidence="7">
    <location>
        <position position="139"/>
    </location>
    <ligand>
        <name>Zn(2+)</name>
        <dbReference type="ChEBI" id="CHEBI:29105"/>
    </ligand>
</feature>
<dbReference type="PANTHER" id="PTHR33202">
    <property type="entry name" value="ZINC UPTAKE REGULATION PROTEIN"/>
    <property type="match status" value="1"/>
</dbReference>
<name>A0A346AYD3_9FIRM</name>
<dbReference type="EMBL" id="CP029462">
    <property type="protein sequence ID" value="AXL20876.1"/>
    <property type="molecule type" value="Genomic_DNA"/>
</dbReference>
<dbReference type="RefSeq" id="WP_107195812.1">
    <property type="nucleotide sequence ID" value="NZ_CAUWMV010000002.1"/>
</dbReference>
<dbReference type="SUPFAM" id="SSF46785">
    <property type="entry name" value="Winged helix' DNA-binding domain"/>
    <property type="match status" value="1"/>
</dbReference>
<organism evidence="9 10">
    <name type="scientific">Megasphaera stantonii</name>
    <dbReference type="NCBI Taxonomy" id="2144175"/>
    <lineage>
        <taxon>Bacteria</taxon>
        <taxon>Bacillati</taxon>
        <taxon>Bacillota</taxon>
        <taxon>Negativicutes</taxon>
        <taxon>Veillonellales</taxon>
        <taxon>Veillonellaceae</taxon>
        <taxon>Megasphaera</taxon>
    </lineage>
</organism>
<evidence type="ECO:0000256" key="3">
    <source>
        <dbReference type="ARBA" id="ARBA00022833"/>
    </source>
</evidence>
<dbReference type="InterPro" id="IPR043135">
    <property type="entry name" value="Fur_C"/>
</dbReference>
<feature type="binding site" evidence="7">
    <location>
        <position position="142"/>
    </location>
    <ligand>
        <name>Zn(2+)</name>
        <dbReference type="ChEBI" id="CHEBI:29105"/>
    </ligand>
</feature>
<evidence type="ECO:0000256" key="7">
    <source>
        <dbReference type="PIRSR" id="PIRSR602481-1"/>
    </source>
</evidence>
<keyword evidence="2" id="KW-0678">Repressor</keyword>
<dbReference type="CDD" id="cd07153">
    <property type="entry name" value="Fur_like"/>
    <property type="match status" value="1"/>
</dbReference>
<feature type="binding site" evidence="7">
    <location>
        <position position="102"/>
    </location>
    <ligand>
        <name>Zn(2+)</name>
        <dbReference type="ChEBI" id="CHEBI:29105"/>
    </ligand>
</feature>
<dbReference type="AlphaFoldDB" id="A0A346AYD3"/>
<evidence type="ECO:0000256" key="4">
    <source>
        <dbReference type="ARBA" id="ARBA00023015"/>
    </source>
</evidence>
<evidence type="ECO:0000256" key="2">
    <source>
        <dbReference type="ARBA" id="ARBA00022491"/>
    </source>
</evidence>
<evidence type="ECO:0000313" key="9">
    <source>
        <dbReference type="EMBL" id="AXL20876.1"/>
    </source>
</evidence>
<keyword evidence="5" id="KW-0238">DNA-binding</keyword>
<comment type="cofactor">
    <cofactor evidence="7">
        <name>Zn(2+)</name>
        <dbReference type="ChEBI" id="CHEBI:29105"/>
    </cofactor>
    <text evidence="7">Binds 1 zinc ion per subunit.</text>
</comment>
<keyword evidence="10" id="KW-1185">Reference proteome</keyword>
<feature type="binding site" evidence="7">
    <location>
        <position position="99"/>
    </location>
    <ligand>
        <name>Zn(2+)</name>
        <dbReference type="ChEBI" id="CHEBI:29105"/>
    </ligand>
</feature>
<gene>
    <name evidence="9" type="ORF">DKB62_04455</name>
</gene>
<dbReference type="GO" id="GO:0008270">
    <property type="term" value="F:zinc ion binding"/>
    <property type="evidence" value="ECO:0007669"/>
    <property type="project" value="TreeGrafter"/>
</dbReference>